<dbReference type="HOGENOM" id="CLU_1730601_0_0_12"/>
<comment type="caution">
    <text evidence="1">The sequence shown here is derived from an EMBL/GenBank/DDBJ whole genome shotgun (WGS) entry which is preliminary data.</text>
</comment>
<dbReference type="AlphaFoldDB" id="M2C7S1"/>
<dbReference type="EMBL" id="AGDW01000019">
    <property type="protein sequence ID" value="EMB29688.1"/>
    <property type="molecule type" value="Genomic_DNA"/>
</dbReference>
<organism evidence="1">
    <name type="scientific">Treponema denticola H1-T</name>
    <dbReference type="NCBI Taxonomy" id="999431"/>
    <lineage>
        <taxon>Bacteria</taxon>
        <taxon>Pseudomonadati</taxon>
        <taxon>Spirochaetota</taxon>
        <taxon>Spirochaetia</taxon>
        <taxon>Spirochaetales</taxon>
        <taxon>Treponemataceae</taxon>
        <taxon>Treponema</taxon>
    </lineage>
</organism>
<evidence type="ECO:0000313" key="1">
    <source>
        <dbReference type="EMBL" id="EMB29688.1"/>
    </source>
</evidence>
<gene>
    <name evidence="1" type="ORF">HMPREF9725_01715</name>
</gene>
<protein>
    <submittedName>
        <fullName evidence="1">Uncharacterized protein</fullName>
    </submittedName>
</protein>
<proteinExistence type="predicted"/>
<dbReference type="Proteomes" id="UP000011708">
    <property type="component" value="Chromosome"/>
</dbReference>
<reference evidence="1" key="1">
    <citation type="submission" date="2012-01" db="EMBL/GenBank/DDBJ databases">
        <title>The Genome Sequence of Treponema denticola H1-T.</title>
        <authorList>
            <consortium name="The Broad Institute Genome Sequencing Platform"/>
            <person name="Earl A."/>
            <person name="Ward D."/>
            <person name="Feldgarden M."/>
            <person name="Gevers D."/>
            <person name="Blanton J.M."/>
            <person name="Fenno C.J."/>
            <person name="Baranova O.V."/>
            <person name="Mathney J."/>
            <person name="Dewhirst F.E."/>
            <person name="Izard J."/>
            <person name="Young S.K."/>
            <person name="Zeng Q."/>
            <person name="Gargeya S."/>
            <person name="Fitzgerald M."/>
            <person name="Haas B."/>
            <person name="Abouelleil A."/>
            <person name="Alvarado L."/>
            <person name="Arachchi H.M."/>
            <person name="Berlin A."/>
            <person name="Chapman S.B."/>
            <person name="Gearin G."/>
            <person name="Goldberg J."/>
            <person name="Griggs A."/>
            <person name="Gujja S."/>
            <person name="Hansen M."/>
            <person name="Heiman D."/>
            <person name="Howarth C."/>
            <person name="Larimer J."/>
            <person name="Lui A."/>
            <person name="MacDonald P.J.P."/>
            <person name="McCowen C."/>
            <person name="Montmayeur A."/>
            <person name="Murphy C."/>
            <person name="Neiman D."/>
            <person name="Pearson M."/>
            <person name="Priest M."/>
            <person name="Roberts A."/>
            <person name="Saif S."/>
            <person name="Shea T."/>
            <person name="Sisk P."/>
            <person name="Stolte C."/>
            <person name="Sykes S."/>
            <person name="Wortman J."/>
            <person name="Nusbaum C."/>
            <person name="Birren B."/>
        </authorList>
    </citation>
    <scope>NUCLEOTIDE SEQUENCE [LARGE SCALE GENOMIC DNA]</scope>
    <source>
        <strain evidence="1">H1-T</strain>
    </source>
</reference>
<dbReference type="PATRIC" id="fig|999431.4.peg.1769"/>
<sequence length="151" mass="18061">MEVQIVFDCEELLKKFEFLKQDKGNLRRKITRAILQPLKSKTRKRVRKIFKQVTGRTARNTDTWAFKDGSGRLFLGTFYGRLKEDDHFIRPKGKEFLKFKIGDKWFKKKDSVFIKKVDVTASIWKEGTSDAVMKRIAEETMKFEFDKWRKK</sequence>
<accession>M2C7S1</accession>
<name>M2C7S1_TREDN</name>
<dbReference type="RefSeq" id="WP_002670869.1">
    <property type="nucleotide sequence ID" value="NZ_CM001794.1"/>
</dbReference>